<keyword evidence="8" id="KW-1185">Reference proteome</keyword>
<evidence type="ECO:0000259" key="6">
    <source>
        <dbReference type="PROSITE" id="PS50893"/>
    </source>
</evidence>
<dbReference type="InterPro" id="IPR003439">
    <property type="entry name" value="ABC_transporter-like_ATP-bd"/>
</dbReference>
<feature type="domain" description="ABC transporter" evidence="6">
    <location>
        <begin position="4"/>
        <end position="244"/>
    </location>
</feature>
<dbReference type="SMART" id="SM00382">
    <property type="entry name" value="AAA"/>
    <property type="match status" value="2"/>
</dbReference>
<comment type="similarity">
    <text evidence="1">Belongs to the ABC transporter superfamily.</text>
</comment>
<feature type="non-terminal residue" evidence="7">
    <location>
        <position position="556"/>
    </location>
</feature>
<comment type="caution">
    <text evidence="7">The sequence shown here is derived from an EMBL/GenBank/DDBJ whole genome shotgun (WGS) entry which is preliminary data.</text>
</comment>
<protein>
    <submittedName>
        <fullName evidence="7">ATP-binding cassette domain-containing protein</fullName>
    </submittedName>
</protein>
<evidence type="ECO:0000313" key="8">
    <source>
        <dbReference type="Proteomes" id="UP001284601"/>
    </source>
</evidence>
<name>A0ABU4I2G9_9ACTN</name>
<dbReference type="PANTHER" id="PTHR43553">
    <property type="entry name" value="HEAVY METAL TRANSPORTER"/>
    <property type="match status" value="1"/>
</dbReference>
<keyword evidence="2" id="KW-0813">Transport</keyword>
<reference evidence="8" key="1">
    <citation type="submission" date="2023-07" db="EMBL/GenBank/DDBJ databases">
        <title>Conexibacter stalactiti sp. nov., isolated from stalactites in a lava cave and emended description of the genus Conexibacter.</title>
        <authorList>
            <person name="Lee S.D."/>
        </authorList>
    </citation>
    <scope>NUCLEOTIDE SEQUENCE [LARGE SCALE GENOMIC DNA]</scope>
    <source>
        <strain evidence="8">KCTC 39840</strain>
    </source>
</reference>
<feature type="domain" description="ABC transporter" evidence="6">
    <location>
        <begin position="314"/>
        <end position="519"/>
    </location>
</feature>
<keyword evidence="4 7" id="KW-0067">ATP-binding</keyword>
<dbReference type="InterPro" id="IPR015856">
    <property type="entry name" value="ABC_transpr_CbiO/EcfA_su"/>
</dbReference>
<accession>A0ABU4I2G9</accession>
<dbReference type="Pfam" id="PF00005">
    <property type="entry name" value="ABC_tran"/>
    <property type="match status" value="2"/>
</dbReference>
<dbReference type="InterPro" id="IPR050095">
    <property type="entry name" value="ECF_ABC_transporter_ATP-bd"/>
</dbReference>
<dbReference type="PROSITE" id="PS00211">
    <property type="entry name" value="ABC_TRANSPORTER_1"/>
    <property type="match status" value="2"/>
</dbReference>
<organism evidence="7 8">
    <name type="scientific">Conexibacter stalactiti</name>
    <dbReference type="NCBI Taxonomy" id="1940611"/>
    <lineage>
        <taxon>Bacteria</taxon>
        <taxon>Bacillati</taxon>
        <taxon>Actinomycetota</taxon>
        <taxon>Thermoleophilia</taxon>
        <taxon>Solirubrobacterales</taxon>
        <taxon>Conexibacteraceae</taxon>
        <taxon>Conexibacter</taxon>
    </lineage>
</organism>
<evidence type="ECO:0000256" key="5">
    <source>
        <dbReference type="SAM" id="MobiDB-lite"/>
    </source>
</evidence>
<evidence type="ECO:0000256" key="1">
    <source>
        <dbReference type="ARBA" id="ARBA00005417"/>
    </source>
</evidence>
<evidence type="ECO:0000313" key="7">
    <source>
        <dbReference type="EMBL" id="MDW5598895.1"/>
    </source>
</evidence>
<evidence type="ECO:0000256" key="3">
    <source>
        <dbReference type="ARBA" id="ARBA00022741"/>
    </source>
</evidence>
<gene>
    <name evidence="7" type="ORF">R7226_31340</name>
</gene>
<dbReference type="EMBL" id="JAWSTH010000214">
    <property type="protein sequence ID" value="MDW5598895.1"/>
    <property type="molecule type" value="Genomic_DNA"/>
</dbReference>
<evidence type="ECO:0000256" key="2">
    <source>
        <dbReference type="ARBA" id="ARBA00022448"/>
    </source>
</evidence>
<dbReference type="RefSeq" id="WP_318601497.1">
    <property type="nucleotide sequence ID" value="NZ_JAWSTH010000214.1"/>
</dbReference>
<dbReference type="CDD" id="cd03225">
    <property type="entry name" value="ABC_cobalt_CbiO_domain1"/>
    <property type="match status" value="2"/>
</dbReference>
<dbReference type="Proteomes" id="UP001284601">
    <property type="component" value="Unassembled WGS sequence"/>
</dbReference>
<keyword evidence="3" id="KW-0547">Nucleotide-binding</keyword>
<evidence type="ECO:0000256" key="4">
    <source>
        <dbReference type="ARBA" id="ARBA00022840"/>
    </source>
</evidence>
<dbReference type="InterPro" id="IPR003593">
    <property type="entry name" value="AAA+_ATPase"/>
</dbReference>
<dbReference type="SUPFAM" id="SSF52540">
    <property type="entry name" value="P-loop containing nucleoside triphosphate hydrolases"/>
    <property type="match status" value="2"/>
</dbReference>
<feature type="region of interest" description="Disordered" evidence="5">
    <location>
        <begin position="271"/>
        <end position="309"/>
    </location>
</feature>
<proteinExistence type="inferred from homology"/>
<dbReference type="Gene3D" id="3.40.50.300">
    <property type="entry name" value="P-loop containing nucleotide triphosphate hydrolases"/>
    <property type="match status" value="2"/>
</dbReference>
<sequence length="556" mass="57718">MTVLAFKQFSYTYPGGARPALDDVTVTIGDGEFVLLAGRSGEGKSTLLRAGSGLVPHFHGGEVTGELTVAGLDVRTHGPGQLAAVVGTLFQDPETQIVMGTVRSELAFPLENRGESPAAVARGVEEAALALGVAHLLERPTHELSGGELQRVALGAALAGRPRLVLLDEPTSQLDPVAGDELIGLLRRLNEEWGTTIVLAEHRLERCLAAADRVLALAGGRLACDAPPAEFLAWAAESAPPLETPGARLLRRAGLTPPPIGVKQARATLRSAGALPTAATEERQFPPTREAARAPGSPPSRRRLRSRADNRAALRTKGLWSELPDGRAVLRAIDLQLQPGERVALMGRNGAGKSTLLRHLAGLAQPTRGSVAAAGRVALLLQNPNDYLVHEHVRDEAPAAALEVAGLAAHAERHPRDLSGGERQRLALAIVLGDEQPPAVLCLDEPTRGMDRAHKADLAALLGRLASAGSALLVATHDPEFAAAFADRVVLLGDGRPIADGPVAEVLSGGWYFATETARILGGAGGALDPESGAALVRERLAAAPGTAAPGPAAPG</sequence>
<dbReference type="GO" id="GO:0005524">
    <property type="term" value="F:ATP binding"/>
    <property type="evidence" value="ECO:0007669"/>
    <property type="project" value="UniProtKB-KW"/>
</dbReference>
<dbReference type="PANTHER" id="PTHR43553:SF24">
    <property type="entry name" value="ENERGY-COUPLING FACTOR TRANSPORTER ATP-BINDING PROTEIN ECFA1"/>
    <property type="match status" value="1"/>
</dbReference>
<dbReference type="PROSITE" id="PS50893">
    <property type="entry name" value="ABC_TRANSPORTER_2"/>
    <property type="match status" value="2"/>
</dbReference>
<dbReference type="InterPro" id="IPR017871">
    <property type="entry name" value="ABC_transporter-like_CS"/>
</dbReference>
<dbReference type="InterPro" id="IPR027417">
    <property type="entry name" value="P-loop_NTPase"/>
</dbReference>